<dbReference type="InterPro" id="IPR050528">
    <property type="entry name" value="L-type_Lectin-RKs"/>
</dbReference>
<name>A0A804KHR7_MUSAM</name>
<dbReference type="GO" id="GO:0005886">
    <property type="term" value="C:plasma membrane"/>
    <property type="evidence" value="ECO:0000318"/>
    <property type="project" value="GO_Central"/>
</dbReference>
<dbReference type="Gene3D" id="1.10.510.10">
    <property type="entry name" value="Transferase(Phosphotransferase) domain 1"/>
    <property type="match status" value="2"/>
</dbReference>
<dbReference type="GO" id="GO:0042742">
    <property type="term" value="P:defense response to bacterium"/>
    <property type="evidence" value="ECO:0000318"/>
    <property type="project" value="GO_Central"/>
</dbReference>
<dbReference type="Pfam" id="PF00139">
    <property type="entry name" value="Lectin_legB"/>
    <property type="match status" value="2"/>
</dbReference>
<evidence type="ECO:0000256" key="17">
    <source>
        <dbReference type="ARBA" id="ARBA00023170"/>
    </source>
</evidence>
<evidence type="ECO:0000256" key="6">
    <source>
        <dbReference type="ARBA" id="ARBA00022475"/>
    </source>
</evidence>
<keyword evidence="6" id="KW-1003">Cell membrane</keyword>
<evidence type="ECO:0000256" key="3">
    <source>
        <dbReference type="ARBA" id="ARBA00008536"/>
    </source>
</evidence>
<evidence type="ECO:0000256" key="22">
    <source>
        <dbReference type="SAM" id="Phobius"/>
    </source>
</evidence>
<feature type="binding site" evidence="21">
    <location>
        <position position="1077"/>
    </location>
    <ligand>
        <name>ATP</name>
        <dbReference type="ChEBI" id="CHEBI:30616"/>
    </ligand>
</feature>
<comment type="catalytic activity">
    <reaction evidence="20">
        <text>L-seryl-[protein] + ATP = O-phospho-L-seryl-[protein] + ADP + H(+)</text>
        <dbReference type="Rhea" id="RHEA:17989"/>
        <dbReference type="Rhea" id="RHEA-COMP:9863"/>
        <dbReference type="Rhea" id="RHEA-COMP:11604"/>
        <dbReference type="ChEBI" id="CHEBI:15378"/>
        <dbReference type="ChEBI" id="CHEBI:29999"/>
        <dbReference type="ChEBI" id="CHEBI:30616"/>
        <dbReference type="ChEBI" id="CHEBI:83421"/>
        <dbReference type="ChEBI" id="CHEBI:456216"/>
        <dbReference type="EC" id="2.7.11.1"/>
    </reaction>
    <physiologicalReaction direction="left-to-right" evidence="20">
        <dbReference type="Rhea" id="RHEA:17990"/>
    </physiologicalReaction>
</comment>
<feature type="transmembrane region" description="Helical" evidence="22">
    <location>
        <begin position="993"/>
        <end position="1014"/>
    </location>
</feature>
<dbReference type="FunFam" id="3.30.200.20:FF:000112">
    <property type="entry name" value="Lectin-domain containing receptor kinase A4.3"/>
    <property type="match status" value="2"/>
</dbReference>
<proteinExistence type="inferred from homology"/>
<evidence type="ECO:0000256" key="11">
    <source>
        <dbReference type="ARBA" id="ARBA00022734"/>
    </source>
</evidence>
<keyword evidence="11" id="KW-0430">Lectin</keyword>
<dbReference type="InterPro" id="IPR011009">
    <property type="entry name" value="Kinase-like_dom_sf"/>
</dbReference>
<keyword evidence="14 21" id="KW-0067">ATP-binding</keyword>
<dbReference type="PROSITE" id="PS00108">
    <property type="entry name" value="PROTEIN_KINASE_ST"/>
    <property type="match status" value="2"/>
</dbReference>
<evidence type="ECO:0000313" key="26">
    <source>
        <dbReference type="Proteomes" id="UP000012960"/>
    </source>
</evidence>
<evidence type="ECO:0000256" key="16">
    <source>
        <dbReference type="ARBA" id="ARBA00023136"/>
    </source>
</evidence>
<evidence type="ECO:0000256" key="23">
    <source>
        <dbReference type="SAM" id="SignalP"/>
    </source>
</evidence>
<keyword evidence="17" id="KW-0675">Receptor</keyword>
<keyword evidence="8" id="KW-0808">Transferase</keyword>
<keyword evidence="15 22" id="KW-1133">Transmembrane helix</keyword>
<evidence type="ECO:0000256" key="2">
    <source>
        <dbReference type="ARBA" id="ARBA00004479"/>
    </source>
</evidence>
<keyword evidence="16 22" id="KW-0472">Membrane</keyword>
<evidence type="ECO:0000256" key="14">
    <source>
        <dbReference type="ARBA" id="ARBA00022840"/>
    </source>
</evidence>
<evidence type="ECO:0000256" key="13">
    <source>
        <dbReference type="ARBA" id="ARBA00022777"/>
    </source>
</evidence>
<feature type="binding site" evidence="21">
    <location>
        <position position="374"/>
    </location>
    <ligand>
        <name>ATP</name>
        <dbReference type="ChEBI" id="CHEBI:30616"/>
    </ligand>
</feature>
<feature type="chain" id="PRO_5032618434" description="non-specific serine/threonine protein kinase" evidence="23">
    <location>
        <begin position="20"/>
        <end position="1366"/>
    </location>
</feature>
<dbReference type="InterPro" id="IPR017441">
    <property type="entry name" value="Protein_kinase_ATP_BS"/>
</dbReference>
<evidence type="ECO:0000256" key="15">
    <source>
        <dbReference type="ARBA" id="ARBA00022989"/>
    </source>
</evidence>
<evidence type="ECO:0000256" key="7">
    <source>
        <dbReference type="ARBA" id="ARBA00022527"/>
    </source>
</evidence>
<dbReference type="Proteomes" id="UP000012960">
    <property type="component" value="Unplaced"/>
</dbReference>
<dbReference type="CDD" id="cd14066">
    <property type="entry name" value="STKc_IRAK"/>
    <property type="match status" value="2"/>
</dbReference>
<dbReference type="GO" id="GO:0002229">
    <property type="term" value="P:defense response to oomycetes"/>
    <property type="evidence" value="ECO:0000318"/>
    <property type="project" value="GO_Central"/>
</dbReference>
<dbReference type="InParanoid" id="A0A804KHR7"/>
<dbReference type="PANTHER" id="PTHR27007">
    <property type="match status" value="1"/>
</dbReference>
<reference evidence="25" key="1">
    <citation type="submission" date="2021-05" db="UniProtKB">
        <authorList>
            <consortium name="EnsemblPlants"/>
        </authorList>
    </citation>
    <scope>IDENTIFICATION</scope>
    <source>
        <strain evidence="25">subsp. malaccensis</strain>
    </source>
</reference>
<keyword evidence="13" id="KW-0418">Kinase</keyword>
<dbReference type="InterPro" id="IPR000719">
    <property type="entry name" value="Prot_kinase_dom"/>
</dbReference>
<dbReference type="SUPFAM" id="SSF56112">
    <property type="entry name" value="Protein kinase-like (PK-like)"/>
    <property type="match status" value="2"/>
</dbReference>
<dbReference type="Gene3D" id="3.30.200.20">
    <property type="entry name" value="Phosphorylase Kinase, domain 1"/>
    <property type="match status" value="2"/>
</dbReference>
<feature type="transmembrane region" description="Helical" evidence="22">
    <location>
        <begin position="290"/>
        <end position="311"/>
    </location>
</feature>
<feature type="domain" description="Protein kinase" evidence="24">
    <location>
        <begin position="1048"/>
        <end position="1324"/>
    </location>
</feature>
<evidence type="ECO:0000256" key="1">
    <source>
        <dbReference type="ARBA" id="ARBA00004236"/>
    </source>
</evidence>
<protein>
    <recommendedName>
        <fullName evidence="5">non-specific serine/threonine protein kinase</fullName>
        <ecNumber evidence="5">2.7.11.1</ecNumber>
    </recommendedName>
</protein>
<comment type="similarity">
    <text evidence="4">In the C-terminal section; belongs to the protein kinase superfamily. Ser/Thr protein kinase family.</text>
</comment>
<dbReference type="PROSITE" id="PS50011">
    <property type="entry name" value="PROTEIN_KINASE_DOM"/>
    <property type="match status" value="2"/>
</dbReference>
<dbReference type="InterPro" id="IPR013320">
    <property type="entry name" value="ConA-like_dom_sf"/>
</dbReference>
<evidence type="ECO:0000256" key="21">
    <source>
        <dbReference type="PROSITE-ProRule" id="PRU10141"/>
    </source>
</evidence>
<dbReference type="OMA" id="LENEQWP"/>
<dbReference type="EC" id="2.7.11.1" evidence="5"/>
<comment type="subcellular location">
    <subcellularLocation>
        <location evidence="1">Cell membrane</location>
    </subcellularLocation>
    <subcellularLocation>
        <location evidence="2">Membrane</location>
        <topology evidence="2">Single-pass type I membrane protein</topology>
    </subcellularLocation>
</comment>
<sequence>MFLKTLLFLFLLHREVADACGGTDGFTFNGFRCRNIDPDGIASITSNGLLVVTNNTFESRGHAFYPIPLRFKESPNGTVFSFSTTFVFAFISELPDLSGDGMAFLVSPTKDFSRAIGNQYLGIFNSSNLGNSTNHVLAIELDTIRNPEFQDIDDNHVGININDMKSDESQTAGYCLNDTGSFQNLSLSSGQTMQVWVDYDSHEMLLNVTLASFPMAKPHRPLLSAVVNLTSVLLETMYVGFSASAGPFLTSHYVLGWSFKMNGVAQALNSSLLPSLPRAKSNHKFKVSRIGLPMASATLVLTVVGIVVFILRRRTKYSELLDDWELEYGPHRFSYKDLFKAAKGFRDTELLGRGGFGRVYKGVLRSSRSEVAIKRVSHGSRQGMREFIAEIVSLGRLRHRNLVQLLGYCRRQGELLLVYDYMPNGSLEKFLHDQAMPTLDWATRFRIIKGVASGLLYRHEDWEQVVIHRDIKASNVLLDNELIGRLGDFGLARLYDHGTDPQTTHVVGTMGYLAPELARTGKATTITDVFAFGVFLLEVACGRTPVDPTADEEKLILSDWVLKNWQKGSILETTDPRLEEEYDVEEVELVLQLGLLCSHPLPTERPSMRQVVRYLEGHAPLPELSPTYLSFSAFVRLRNDGVDDRFMSNTSPEATASVLSGDSSFDDNSEDFEDSRERLYTCSSNESDVAGTRFCTTDMAAMFLKTLVGLLLLFFHKKLAASGSESHEFIFNGFRGANLTLDGVASITSSGLLRITNATTQVKGHAFRPSPLRFRDQTTGKIFSFSTTFVFGFIPELANLSGHGIVFLISPTKDFSRAFGSRFLGLFNPSNNGNSSDHILGIELDTIYDPEFQDIDDNHVGIDINSLTSNSSHTAGYYADDSGLFKALSLINGEALQVWIDYDAQEMLLNVTLASIQMTKPQKPLLSAIIDLSSVLTGPMYVGFSSSTGSLLTSHYILGWSFKMNGVAQALDYSLLPSLPRVRPKRGSKALTISLPLASAGLVLIVVGVVAFIVRWRIKYAEVREDWELEYGPHRFSYKDLYEATKGFEDEDLLGIGGFGKVYKGVLQTSKSEIAVKRVSHESRQGMREFVAEIVSIGRLRHRNLVQLLGYCRRKGELLLVYDYMPNGSLDKFLYGQDKPTLDWATRFRIIKGVASGLLYLHEDWEQVVIHRDIKASNVLLDHELNGRLSDFGLAKLYDRGTDPQTTGIAGTMGYLAPELPRTGKATTMTDLFAFGVFILEVACGRRPVDSMADEQHLVLLDWVVDNWRKGSILETRDPRLGEELVVEEVELVLNLGLLCSHPLPAARPSMRQVVRYLEGHAPLPELSPTYLSFGGLALLRNDGFDEYCMSYPSSVATASIISGGR</sequence>
<feature type="domain" description="Protein kinase" evidence="24">
    <location>
        <begin position="345"/>
        <end position="621"/>
    </location>
</feature>
<evidence type="ECO:0000256" key="8">
    <source>
        <dbReference type="ARBA" id="ARBA00022679"/>
    </source>
</evidence>
<dbReference type="CDD" id="cd06899">
    <property type="entry name" value="lectin_legume_LecRK_Arcelin_ConA"/>
    <property type="match status" value="2"/>
</dbReference>
<evidence type="ECO:0000256" key="12">
    <source>
        <dbReference type="ARBA" id="ARBA00022741"/>
    </source>
</evidence>
<feature type="signal peptide" evidence="23">
    <location>
        <begin position="1"/>
        <end position="19"/>
    </location>
</feature>
<evidence type="ECO:0000256" key="20">
    <source>
        <dbReference type="ARBA" id="ARBA00048977"/>
    </source>
</evidence>
<evidence type="ECO:0000259" key="24">
    <source>
        <dbReference type="PROSITE" id="PS50011"/>
    </source>
</evidence>
<dbReference type="PROSITE" id="PS00107">
    <property type="entry name" value="PROTEIN_KINASE_ATP"/>
    <property type="match status" value="2"/>
</dbReference>
<evidence type="ECO:0000256" key="9">
    <source>
        <dbReference type="ARBA" id="ARBA00022692"/>
    </source>
</evidence>
<dbReference type="GO" id="GO:1901001">
    <property type="term" value="P:negative regulation of response to salt stress"/>
    <property type="evidence" value="ECO:0007669"/>
    <property type="project" value="UniProtKB-ARBA"/>
</dbReference>
<keyword evidence="18" id="KW-0325">Glycoprotein</keyword>
<dbReference type="GO" id="GO:0004675">
    <property type="term" value="F:transmembrane receptor protein serine/threonine kinase activity"/>
    <property type="evidence" value="ECO:0000318"/>
    <property type="project" value="GO_Central"/>
</dbReference>
<dbReference type="SMART" id="SM00220">
    <property type="entry name" value="S_TKc"/>
    <property type="match status" value="2"/>
</dbReference>
<evidence type="ECO:0000256" key="19">
    <source>
        <dbReference type="ARBA" id="ARBA00048659"/>
    </source>
</evidence>
<dbReference type="GO" id="GO:0030246">
    <property type="term" value="F:carbohydrate binding"/>
    <property type="evidence" value="ECO:0007669"/>
    <property type="project" value="UniProtKB-KW"/>
</dbReference>
<dbReference type="Gramene" id="Ma09_t09540.1">
    <property type="protein sequence ID" value="Ma09_p09540.1"/>
    <property type="gene ID" value="Ma09_g09540"/>
</dbReference>
<comment type="catalytic activity">
    <reaction evidence="19">
        <text>L-threonyl-[protein] + ATP = O-phospho-L-threonyl-[protein] + ADP + H(+)</text>
        <dbReference type="Rhea" id="RHEA:46608"/>
        <dbReference type="Rhea" id="RHEA-COMP:11060"/>
        <dbReference type="Rhea" id="RHEA-COMP:11605"/>
        <dbReference type="ChEBI" id="CHEBI:15378"/>
        <dbReference type="ChEBI" id="CHEBI:30013"/>
        <dbReference type="ChEBI" id="CHEBI:30616"/>
        <dbReference type="ChEBI" id="CHEBI:61977"/>
        <dbReference type="ChEBI" id="CHEBI:456216"/>
        <dbReference type="EC" id="2.7.11.1"/>
    </reaction>
    <physiologicalReaction direction="left-to-right" evidence="19">
        <dbReference type="Rhea" id="RHEA:46609"/>
    </physiologicalReaction>
</comment>
<comment type="similarity">
    <text evidence="3">In the N-terminal section; belongs to the leguminous lectin family.</text>
</comment>
<dbReference type="InterPro" id="IPR001220">
    <property type="entry name" value="Legume_lectin_dom"/>
</dbReference>
<dbReference type="SUPFAM" id="SSF49899">
    <property type="entry name" value="Concanavalin A-like lectins/glucanases"/>
    <property type="match status" value="2"/>
</dbReference>
<keyword evidence="7" id="KW-0723">Serine/threonine-protein kinase</keyword>
<dbReference type="InterPro" id="IPR008271">
    <property type="entry name" value="Ser/Thr_kinase_AS"/>
</dbReference>
<organism evidence="25 26">
    <name type="scientific">Musa acuminata subsp. malaccensis</name>
    <name type="common">Wild banana</name>
    <name type="synonym">Musa malaccensis</name>
    <dbReference type="NCBI Taxonomy" id="214687"/>
    <lineage>
        <taxon>Eukaryota</taxon>
        <taxon>Viridiplantae</taxon>
        <taxon>Streptophyta</taxon>
        <taxon>Embryophyta</taxon>
        <taxon>Tracheophyta</taxon>
        <taxon>Spermatophyta</taxon>
        <taxon>Magnoliopsida</taxon>
        <taxon>Liliopsida</taxon>
        <taxon>Zingiberales</taxon>
        <taxon>Musaceae</taxon>
        <taxon>Musa</taxon>
    </lineage>
</organism>
<evidence type="ECO:0000256" key="18">
    <source>
        <dbReference type="ARBA" id="ARBA00023180"/>
    </source>
</evidence>
<accession>A0A804KHR7</accession>
<keyword evidence="10 23" id="KW-0732">Signal</keyword>
<dbReference type="Gene3D" id="2.60.120.200">
    <property type="match status" value="2"/>
</dbReference>
<keyword evidence="12 21" id="KW-0547">Nucleotide-binding</keyword>
<dbReference type="FunFam" id="2.60.120.200:FF:000051">
    <property type="entry name" value="L-type lectin-domain containing receptor kinase V.9"/>
    <property type="match status" value="2"/>
</dbReference>
<evidence type="ECO:0000256" key="5">
    <source>
        <dbReference type="ARBA" id="ARBA00012513"/>
    </source>
</evidence>
<dbReference type="Pfam" id="PF00069">
    <property type="entry name" value="Pkinase"/>
    <property type="match status" value="2"/>
</dbReference>
<dbReference type="EnsemblPlants" id="Ma09_t09540.1">
    <property type="protein sequence ID" value="Ma09_p09540.1"/>
    <property type="gene ID" value="Ma09_g09540"/>
</dbReference>
<evidence type="ECO:0000256" key="4">
    <source>
        <dbReference type="ARBA" id="ARBA00010217"/>
    </source>
</evidence>
<dbReference type="GO" id="GO:0005524">
    <property type="term" value="F:ATP binding"/>
    <property type="evidence" value="ECO:0007669"/>
    <property type="project" value="UniProtKB-UniRule"/>
</dbReference>
<evidence type="ECO:0000313" key="25">
    <source>
        <dbReference type="EnsemblPlants" id="Ma09_p09540.1"/>
    </source>
</evidence>
<keyword evidence="26" id="KW-1185">Reference proteome</keyword>
<keyword evidence="9 22" id="KW-0812">Transmembrane</keyword>
<dbReference type="FunFam" id="1.10.510.10:FF:000517">
    <property type="entry name" value="Putative receptor kinase Lecrk"/>
    <property type="match status" value="2"/>
</dbReference>
<evidence type="ECO:0000256" key="10">
    <source>
        <dbReference type="ARBA" id="ARBA00022729"/>
    </source>
</evidence>